<organism evidence="1 2">
    <name type="scientific">Pyrus ussuriensis x Pyrus communis</name>
    <dbReference type="NCBI Taxonomy" id="2448454"/>
    <lineage>
        <taxon>Eukaryota</taxon>
        <taxon>Viridiplantae</taxon>
        <taxon>Streptophyta</taxon>
        <taxon>Embryophyta</taxon>
        <taxon>Tracheophyta</taxon>
        <taxon>Spermatophyta</taxon>
        <taxon>Magnoliopsida</taxon>
        <taxon>eudicotyledons</taxon>
        <taxon>Gunneridae</taxon>
        <taxon>Pentapetalae</taxon>
        <taxon>rosids</taxon>
        <taxon>fabids</taxon>
        <taxon>Rosales</taxon>
        <taxon>Rosaceae</taxon>
        <taxon>Amygdaloideae</taxon>
        <taxon>Maleae</taxon>
        <taxon>Pyrus</taxon>
    </lineage>
</organism>
<comment type="caution">
    <text evidence="1">The sequence shown here is derived from an EMBL/GenBank/DDBJ whole genome shotgun (WGS) entry which is preliminary data.</text>
</comment>
<protein>
    <submittedName>
        <fullName evidence="1">Uncharacterized protein</fullName>
    </submittedName>
</protein>
<gene>
    <name evidence="1" type="ORF">D8674_038750</name>
</gene>
<evidence type="ECO:0000313" key="1">
    <source>
        <dbReference type="EMBL" id="KAB2603972.1"/>
    </source>
</evidence>
<proteinExistence type="predicted"/>
<dbReference type="AlphaFoldDB" id="A0A5N5FRV0"/>
<reference evidence="1 2" key="1">
    <citation type="submission" date="2019-09" db="EMBL/GenBank/DDBJ databases">
        <authorList>
            <person name="Ou C."/>
        </authorList>
    </citation>
    <scope>NUCLEOTIDE SEQUENCE [LARGE SCALE GENOMIC DNA]</scope>
    <source>
        <strain evidence="1">S2</strain>
        <tissue evidence="1">Leaf</tissue>
    </source>
</reference>
<accession>A0A5N5FRV0</accession>
<sequence length="81" mass="8625">MAMGNGFGSSREAETREGCCVFARDGAMLALRVFSPLPVPSSLSAVCRETHPWTPLSPCTPAVSVSSLFLLSLPSFFNALF</sequence>
<dbReference type="Proteomes" id="UP000327157">
    <property type="component" value="Unassembled WGS sequence"/>
</dbReference>
<reference evidence="1 2" key="2">
    <citation type="submission" date="2019-11" db="EMBL/GenBank/DDBJ databases">
        <title>A de novo genome assembly of a pear dwarfing rootstock.</title>
        <authorList>
            <person name="Wang F."/>
            <person name="Wang J."/>
            <person name="Li S."/>
            <person name="Zhang Y."/>
            <person name="Fang M."/>
            <person name="Ma L."/>
            <person name="Zhao Y."/>
            <person name="Jiang S."/>
        </authorList>
    </citation>
    <scope>NUCLEOTIDE SEQUENCE [LARGE SCALE GENOMIC DNA]</scope>
    <source>
        <strain evidence="1">S2</strain>
        <tissue evidence="1">Leaf</tissue>
    </source>
</reference>
<keyword evidence="2" id="KW-1185">Reference proteome</keyword>
<evidence type="ECO:0000313" key="2">
    <source>
        <dbReference type="Proteomes" id="UP000327157"/>
    </source>
</evidence>
<name>A0A5N5FRV0_9ROSA</name>
<dbReference type="EMBL" id="SMOL01000657">
    <property type="protein sequence ID" value="KAB2603972.1"/>
    <property type="molecule type" value="Genomic_DNA"/>
</dbReference>